<protein>
    <submittedName>
        <fullName evidence="1">Uncharacterized protein</fullName>
    </submittedName>
</protein>
<evidence type="ECO:0000313" key="2">
    <source>
        <dbReference type="Proteomes" id="UP000005824"/>
    </source>
</evidence>
<evidence type="ECO:0000313" key="1">
    <source>
        <dbReference type="EMBL" id="EDY19121.1"/>
    </source>
</evidence>
<keyword evidence="2" id="KW-1185">Reference proteome</keyword>
<accession>B4D310</accession>
<dbReference type="AlphaFoldDB" id="B4D310"/>
<dbReference type="Proteomes" id="UP000005824">
    <property type="component" value="Unassembled WGS sequence"/>
</dbReference>
<sequence>MIYEELSDEWKEWLALSPIERFHESEKIFANYLAMGGSLDPDPDPTSPFYIPEESGSGPAYGRPGLRVLRRSAV</sequence>
<dbReference type="EMBL" id="ABVL01000009">
    <property type="protein sequence ID" value="EDY19121.1"/>
    <property type="molecule type" value="Genomic_DNA"/>
</dbReference>
<gene>
    <name evidence="1" type="ORF">CfE428DRAFT_3298</name>
</gene>
<proteinExistence type="predicted"/>
<reference evidence="1 2" key="1">
    <citation type="journal article" date="2011" name="J. Bacteriol.">
        <title>Genome sequence of Chthoniobacter flavus Ellin428, an aerobic heterotrophic soil bacterium.</title>
        <authorList>
            <person name="Kant R."/>
            <person name="van Passel M.W."/>
            <person name="Palva A."/>
            <person name="Lucas S."/>
            <person name="Lapidus A."/>
            <person name="Glavina Del Rio T."/>
            <person name="Dalin E."/>
            <person name="Tice H."/>
            <person name="Bruce D."/>
            <person name="Goodwin L."/>
            <person name="Pitluck S."/>
            <person name="Larimer F.W."/>
            <person name="Land M.L."/>
            <person name="Hauser L."/>
            <person name="Sangwan P."/>
            <person name="de Vos W.M."/>
            <person name="Janssen P.H."/>
            <person name="Smidt H."/>
        </authorList>
    </citation>
    <scope>NUCLEOTIDE SEQUENCE [LARGE SCALE GENOMIC DNA]</scope>
    <source>
        <strain evidence="1 2">Ellin428</strain>
    </source>
</reference>
<dbReference type="InParanoid" id="B4D310"/>
<name>B4D310_9BACT</name>
<dbReference type="RefSeq" id="WP_006980623.1">
    <property type="nucleotide sequence ID" value="NZ_ABVL01000009.1"/>
</dbReference>
<dbReference type="STRING" id="497964.CfE428DRAFT_3298"/>
<organism evidence="1 2">
    <name type="scientific">Chthoniobacter flavus Ellin428</name>
    <dbReference type="NCBI Taxonomy" id="497964"/>
    <lineage>
        <taxon>Bacteria</taxon>
        <taxon>Pseudomonadati</taxon>
        <taxon>Verrucomicrobiota</taxon>
        <taxon>Spartobacteria</taxon>
        <taxon>Chthoniobacterales</taxon>
        <taxon>Chthoniobacteraceae</taxon>
        <taxon>Chthoniobacter</taxon>
    </lineage>
</organism>
<comment type="caution">
    <text evidence="1">The sequence shown here is derived from an EMBL/GenBank/DDBJ whole genome shotgun (WGS) entry which is preliminary data.</text>
</comment>